<feature type="transmembrane region" description="Helical" evidence="1">
    <location>
        <begin position="143"/>
        <end position="160"/>
    </location>
</feature>
<dbReference type="Pfam" id="PF13632">
    <property type="entry name" value="Glyco_trans_2_3"/>
    <property type="match status" value="1"/>
</dbReference>
<keyword evidence="1" id="KW-1133">Transmembrane helix</keyword>
<name>A0A832V1X6_9ARCH</name>
<keyword evidence="4" id="KW-1185">Reference proteome</keyword>
<evidence type="ECO:0000256" key="1">
    <source>
        <dbReference type="SAM" id="Phobius"/>
    </source>
</evidence>
<dbReference type="GO" id="GO:0016740">
    <property type="term" value="F:transferase activity"/>
    <property type="evidence" value="ECO:0007669"/>
    <property type="project" value="UniProtKB-KW"/>
</dbReference>
<dbReference type="InterPro" id="IPR029044">
    <property type="entry name" value="Nucleotide-diphossugar_trans"/>
</dbReference>
<dbReference type="InterPro" id="IPR001173">
    <property type="entry name" value="Glyco_trans_2-like"/>
</dbReference>
<proteinExistence type="predicted"/>
<keyword evidence="1" id="KW-0812">Transmembrane</keyword>
<dbReference type="Proteomes" id="UP000646946">
    <property type="component" value="Unassembled WGS sequence"/>
</dbReference>
<dbReference type="EMBL" id="DVAB01000033">
    <property type="protein sequence ID" value="HIK00708.1"/>
    <property type="molecule type" value="Genomic_DNA"/>
</dbReference>
<feature type="domain" description="Glycosyltransferase 2-like" evidence="2">
    <location>
        <begin position="11"/>
        <end position="156"/>
    </location>
</feature>
<evidence type="ECO:0000313" key="4">
    <source>
        <dbReference type="Proteomes" id="UP000646946"/>
    </source>
</evidence>
<evidence type="ECO:0000313" key="3">
    <source>
        <dbReference type="EMBL" id="HIK00708.1"/>
    </source>
</evidence>
<feature type="transmembrane region" description="Helical" evidence="1">
    <location>
        <begin position="119"/>
        <end position="137"/>
    </location>
</feature>
<dbReference type="Gene3D" id="3.90.550.10">
    <property type="entry name" value="Spore Coat Polysaccharide Biosynthesis Protein SpsA, Chain A"/>
    <property type="match status" value="1"/>
</dbReference>
<accession>A0A832V1X6</accession>
<organism evidence="3 4">
    <name type="scientific">Candidatus Naiadarchaeum limnaeum</name>
    <dbReference type="NCBI Taxonomy" id="2756139"/>
    <lineage>
        <taxon>Archaea</taxon>
        <taxon>Candidatus Undinarchaeota</taxon>
        <taxon>Candidatus Undinarchaeia</taxon>
        <taxon>Candidatus Naiadarchaeales</taxon>
        <taxon>Candidatus Naiadarchaeaceae</taxon>
        <taxon>Candidatus Naiadarchaeum</taxon>
    </lineage>
</organism>
<keyword evidence="1" id="KW-0472">Membrane</keyword>
<evidence type="ECO:0000259" key="2">
    <source>
        <dbReference type="Pfam" id="PF13632"/>
    </source>
</evidence>
<comment type="caution">
    <text evidence="3">The sequence shown here is derived from an EMBL/GenBank/DDBJ whole genome shotgun (WGS) entry which is preliminary data.</text>
</comment>
<sequence length="197" mass="22536">MITTFLSKVFGTVMSSYLGGFGTSQIQPTKEMFVDSLSFCAFRKKVLREVGLNDPKFKVGQDAELNIRIRKAGYKFLYTPKTFVWYYKRSTFSGFFAQMFRYGWARAKMIRKHPDTSRIFYFGPTIFTTVLIALILAALKSNLAQFLLALFLIIYGGMVLSSSIRRANSVRFVLAAFFAYWIEHLAYGIGFLYGAIN</sequence>
<gene>
    <name evidence="3" type="ORF">H1016_04160</name>
</gene>
<dbReference type="SUPFAM" id="SSF53448">
    <property type="entry name" value="Nucleotide-diphospho-sugar transferases"/>
    <property type="match status" value="1"/>
</dbReference>
<feature type="transmembrane region" description="Helical" evidence="1">
    <location>
        <begin position="172"/>
        <end position="196"/>
    </location>
</feature>
<dbReference type="AlphaFoldDB" id="A0A832V1X6"/>
<reference evidence="3 4" key="1">
    <citation type="journal article" name="Nat. Commun.">
        <title>Undinarchaeota illuminate DPANN phylogeny and the impact of gene transfer on archaeal evolution.</title>
        <authorList>
            <person name="Dombrowski N."/>
            <person name="Williams T.A."/>
            <person name="Sun J."/>
            <person name="Woodcroft B.J."/>
            <person name="Lee J.H."/>
            <person name="Minh B.Q."/>
            <person name="Rinke C."/>
            <person name="Spang A."/>
        </authorList>
    </citation>
    <scope>NUCLEOTIDE SEQUENCE [LARGE SCALE GENOMIC DNA]</scope>
    <source>
        <strain evidence="3">MAG_bin1129</strain>
    </source>
</reference>
<protein>
    <submittedName>
        <fullName evidence="3">Glycosyltransferase</fullName>
    </submittedName>
</protein>